<dbReference type="Proteomes" id="UP000285844">
    <property type="component" value="Unassembled WGS sequence"/>
</dbReference>
<evidence type="ECO:0000256" key="7">
    <source>
        <dbReference type="PIRSR" id="PIRSR000077-1"/>
    </source>
</evidence>
<reference evidence="11 13" key="2">
    <citation type="submission" date="2018-08" db="EMBL/GenBank/DDBJ databases">
        <title>A genome reference for cultivated species of the human gut microbiota.</title>
        <authorList>
            <person name="Zou Y."/>
            <person name="Xue W."/>
            <person name="Luo G."/>
        </authorList>
    </citation>
    <scope>NUCLEOTIDE SEQUENCE [LARGE SCALE GENOMIC DNA]</scope>
    <source>
        <strain evidence="11 13">AM37-3BH</strain>
    </source>
</reference>
<evidence type="ECO:0000259" key="9">
    <source>
        <dbReference type="PROSITE" id="PS51352"/>
    </source>
</evidence>
<proteinExistence type="inferred from homology"/>
<feature type="site" description="Contributes to redox potential value" evidence="7">
    <location>
        <position position="32"/>
    </location>
</feature>
<dbReference type="OrthoDB" id="9790390at2"/>
<name>A0A174Z8J0_9FIRM</name>
<evidence type="ECO:0000313" key="11">
    <source>
        <dbReference type="EMBL" id="RHC13431.1"/>
    </source>
</evidence>
<dbReference type="GO" id="GO:0005737">
    <property type="term" value="C:cytoplasm"/>
    <property type="evidence" value="ECO:0007669"/>
    <property type="project" value="TreeGrafter"/>
</dbReference>
<dbReference type="GeneID" id="41355392"/>
<gene>
    <name evidence="10" type="primary">trxA_2</name>
    <name evidence="11" type="ORF">DW858_07055</name>
    <name evidence="10" type="ORF">ERS852490_02904</name>
</gene>
<dbReference type="PANTHER" id="PTHR45663:SF11">
    <property type="entry name" value="GEO12009P1"/>
    <property type="match status" value="1"/>
</dbReference>
<evidence type="ECO:0000256" key="2">
    <source>
        <dbReference type="ARBA" id="ARBA00022448"/>
    </source>
</evidence>
<dbReference type="PROSITE" id="PS51352">
    <property type="entry name" value="THIOREDOXIN_2"/>
    <property type="match status" value="1"/>
</dbReference>
<dbReference type="RefSeq" id="WP_012738890.1">
    <property type="nucleotide sequence ID" value="NZ_CP085938.1"/>
</dbReference>
<dbReference type="PANTHER" id="PTHR45663">
    <property type="entry name" value="GEO12009P1"/>
    <property type="match status" value="1"/>
</dbReference>
<feature type="active site" description="Nucleophile" evidence="7">
    <location>
        <position position="30"/>
    </location>
</feature>
<dbReference type="InterPro" id="IPR013766">
    <property type="entry name" value="Thioredoxin_domain"/>
</dbReference>
<protein>
    <recommendedName>
        <fullName evidence="6">Thioredoxin</fullName>
    </recommendedName>
</protein>
<dbReference type="EMBL" id="CZBU01000008">
    <property type="protein sequence ID" value="CUQ79240.1"/>
    <property type="molecule type" value="Genomic_DNA"/>
</dbReference>
<dbReference type="Proteomes" id="UP000095621">
    <property type="component" value="Unassembled WGS sequence"/>
</dbReference>
<evidence type="ECO:0000256" key="1">
    <source>
        <dbReference type="ARBA" id="ARBA00008987"/>
    </source>
</evidence>
<evidence type="ECO:0000256" key="3">
    <source>
        <dbReference type="ARBA" id="ARBA00022982"/>
    </source>
</evidence>
<evidence type="ECO:0000313" key="12">
    <source>
        <dbReference type="Proteomes" id="UP000095621"/>
    </source>
</evidence>
<evidence type="ECO:0000256" key="5">
    <source>
        <dbReference type="ARBA" id="ARBA00023284"/>
    </source>
</evidence>
<feature type="active site" description="Nucleophile" evidence="7">
    <location>
        <position position="33"/>
    </location>
</feature>
<evidence type="ECO:0000256" key="8">
    <source>
        <dbReference type="PIRSR" id="PIRSR000077-4"/>
    </source>
</evidence>
<dbReference type="PIRSF" id="PIRSF000077">
    <property type="entry name" value="Thioredoxin"/>
    <property type="match status" value="1"/>
</dbReference>
<reference evidence="10 12" key="1">
    <citation type="submission" date="2015-09" db="EMBL/GenBank/DDBJ databases">
        <authorList>
            <consortium name="Pathogen Informatics"/>
        </authorList>
    </citation>
    <scope>NUCLEOTIDE SEQUENCE [LARGE SCALE GENOMIC DNA]</scope>
    <source>
        <strain evidence="10 12">2789STDY5834875</strain>
    </source>
</reference>
<feature type="site" description="Contributes to redox potential value" evidence="7">
    <location>
        <position position="31"/>
    </location>
</feature>
<feature type="disulfide bond" description="Redox-active" evidence="8">
    <location>
        <begin position="30"/>
        <end position="33"/>
    </location>
</feature>
<keyword evidence="4 8" id="KW-1015">Disulfide bond</keyword>
<accession>A0A174Z8J0</accession>
<keyword evidence="5 8" id="KW-0676">Redox-active center</keyword>
<dbReference type="EMBL" id="QSHM01000006">
    <property type="protein sequence ID" value="RHC13431.1"/>
    <property type="molecule type" value="Genomic_DNA"/>
</dbReference>
<dbReference type="OMA" id="QRVDMIN"/>
<evidence type="ECO:0000256" key="6">
    <source>
        <dbReference type="PIRNR" id="PIRNR000077"/>
    </source>
</evidence>
<dbReference type="InterPro" id="IPR036249">
    <property type="entry name" value="Thioredoxin-like_sf"/>
</dbReference>
<dbReference type="CDD" id="cd02947">
    <property type="entry name" value="TRX_family"/>
    <property type="match status" value="1"/>
</dbReference>
<evidence type="ECO:0000313" key="13">
    <source>
        <dbReference type="Proteomes" id="UP000285844"/>
    </source>
</evidence>
<dbReference type="GO" id="GO:0015035">
    <property type="term" value="F:protein-disulfide reductase activity"/>
    <property type="evidence" value="ECO:0007669"/>
    <property type="project" value="InterPro"/>
</dbReference>
<organism evidence="10 12">
    <name type="scientific">Lachnospira eligens</name>
    <dbReference type="NCBI Taxonomy" id="39485"/>
    <lineage>
        <taxon>Bacteria</taxon>
        <taxon>Bacillati</taxon>
        <taxon>Bacillota</taxon>
        <taxon>Clostridia</taxon>
        <taxon>Lachnospirales</taxon>
        <taxon>Lachnospiraceae</taxon>
        <taxon>Lachnospira</taxon>
    </lineage>
</organism>
<keyword evidence="3" id="KW-0249">Electron transport</keyword>
<dbReference type="Pfam" id="PF00085">
    <property type="entry name" value="Thioredoxin"/>
    <property type="match status" value="1"/>
</dbReference>
<dbReference type="InterPro" id="IPR005746">
    <property type="entry name" value="Thioredoxin"/>
</dbReference>
<dbReference type="SUPFAM" id="SSF52833">
    <property type="entry name" value="Thioredoxin-like"/>
    <property type="match status" value="1"/>
</dbReference>
<feature type="site" description="Deprotonates C-terminal active site Cys" evidence="7">
    <location>
        <position position="24"/>
    </location>
</feature>
<evidence type="ECO:0000256" key="4">
    <source>
        <dbReference type="ARBA" id="ARBA00023157"/>
    </source>
</evidence>
<keyword evidence="2" id="KW-0813">Transport</keyword>
<dbReference type="Gene3D" id="3.40.30.10">
    <property type="entry name" value="Glutaredoxin"/>
    <property type="match status" value="1"/>
</dbReference>
<feature type="domain" description="Thioredoxin" evidence="9">
    <location>
        <begin position="1"/>
        <end position="105"/>
    </location>
</feature>
<evidence type="ECO:0000313" key="10">
    <source>
        <dbReference type="EMBL" id="CUQ79240.1"/>
    </source>
</evidence>
<sequence length="105" mass="11388">MAARANAENFEELVLKSELPVLVDFYSDSCIPCKMMAGVVGDIEDDYEGKLNVYKVNVNFDESLASKYEVLAAPTFVAFNKGAETGRIAGKTTKDALLGLFEGLV</sequence>
<comment type="similarity">
    <text evidence="1 6">Belongs to the thioredoxin family.</text>
</comment>
<dbReference type="AlphaFoldDB" id="A0A174Z8J0"/>